<dbReference type="AlphaFoldDB" id="X1D9W7"/>
<dbReference type="EMBL" id="BART01023498">
    <property type="protein sequence ID" value="GAG93221.1"/>
    <property type="molecule type" value="Genomic_DNA"/>
</dbReference>
<feature type="non-terminal residue" evidence="1">
    <location>
        <position position="1"/>
    </location>
</feature>
<accession>X1D9W7</accession>
<evidence type="ECO:0000313" key="1">
    <source>
        <dbReference type="EMBL" id="GAG93221.1"/>
    </source>
</evidence>
<proteinExistence type="predicted"/>
<protein>
    <submittedName>
        <fullName evidence="1">Uncharacterized protein</fullName>
    </submittedName>
</protein>
<sequence>VYLHNLADSHSTHVATAVAAIAALRQLPAAQQPKELYGVEIWRNLDWLPAKYRVELELDPLDPLQGELLREFNSQLGGGKRYDLAASGRQVANATFSSAHSVDRFKACILAMDLMPLLHNPALLPGEFLRRVVEDFSTDVLGELARYEFQ</sequence>
<reference evidence="1" key="1">
    <citation type="journal article" date="2014" name="Front. Microbiol.">
        <title>High frequency of phylogenetically diverse reductive dehalogenase-homologous genes in deep subseafloor sedimentary metagenomes.</title>
        <authorList>
            <person name="Kawai M."/>
            <person name="Futagami T."/>
            <person name="Toyoda A."/>
            <person name="Takaki Y."/>
            <person name="Nishi S."/>
            <person name="Hori S."/>
            <person name="Arai W."/>
            <person name="Tsubouchi T."/>
            <person name="Morono Y."/>
            <person name="Uchiyama I."/>
            <person name="Ito T."/>
            <person name="Fujiyama A."/>
            <person name="Inagaki F."/>
            <person name="Takami H."/>
        </authorList>
    </citation>
    <scope>NUCLEOTIDE SEQUENCE</scope>
    <source>
        <strain evidence="1">Expedition CK06-06</strain>
    </source>
</reference>
<gene>
    <name evidence="1" type="ORF">S01H4_42730</name>
</gene>
<organism evidence="1">
    <name type="scientific">marine sediment metagenome</name>
    <dbReference type="NCBI Taxonomy" id="412755"/>
    <lineage>
        <taxon>unclassified sequences</taxon>
        <taxon>metagenomes</taxon>
        <taxon>ecological metagenomes</taxon>
    </lineage>
</organism>
<comment type="caution">
    <text evidence="1">The sequence shown here is derived from an EMBL/GenBank/DDBJ whole genome shotgun (WGS) entry which is preliminary data.</text>
</comment>
<name>X1D9W7_9ZZZZ</name>